<proteinExistence type="predicted"/>
<comment type="caution">
    <text evidence="1">The sequence shown here is derived from an EMBL/GenBank/DDBJ whole genome shotgun (WGS) entry which is preliminary data.</text>
</comment>
<evidence type="ECO:0000313" key="1">
    <source>
        <dbReference type="EMBL" id="KAJ7775510.1"/>
    </source>
</evidence>
<dbReference type="Proteomes" id="UP001215598">
    <property type="component" value="Unassembled WGS sequence"/>
</dbReference>
<evidence type="ECO:0008006" key="3">
    <source>
        <dbReference type="Google" id="ProtNLM"/>
    </source>
</evidence>
<organism evidence="1 2">
    <name type="scientific">Mycena metata</name>
    <dbReference type="NCBI Taxonomy" id="1033252"/>
    <lineage>
        <taxon>Eukaryota</taxon>
        <taxon>Fungi</taxon>
        <taxon>Dikarya</taxon>
        <taxon>Basidiomycota</taxon>
        <taxon>Agaricomycotina</taxon>
        <taxon>Agaricomycetes</taxon>
        <taxon>Agaricomycetidae</taxon>
        <taxon>Agaricales</taxon>
        <taxon>Marasmiineae</taxon>
        <taxon>Mycenaceae</taxon>
        <taxon>Mycena</taxon>
    </lineage>
</organism>
<protein>
    <recommendedName>
        <fullName evidence="3">Protein kinase domain-containing protein</fullName>
    </recommendedName>
</protein>
<reference evidence="1" key="1">
    <citation type="submission" date="2023-03" db="EMBL/GenBank/DDBJ databases">
        <title>Massive genome expansion in bonnet fungi (Mycena s.s.) driven by repeated elements and novel gene families across ecological guilds.</title>
        <authorList>
            <consortium name="Lawrence Berkeley National Laboratory"/>
            <person name="Harder C.B."/>
            <person name="Miyauchi S."/>
            <person name="Viragh M."/>
            <person name="Kuo A."/>
            <person name="Thoen E."/>
            <person name="Andreopoulos B."/>
            <person name="Lu D."/>
            <person name="Skrede I."/>
            <person name="Drula E."/>
            <person name="Henrissat B."/>
            <person name="Morin E."/>
            <person name="Kohler A."/>
            <person name="Barry K."/>
            <person name="LaButti K."/>
            <person name="Morin E."/>
            <person name="Salamov A."/>
            <person name="Lipzen A."/>
            <person name="Mereny Z."/>
            <person name="Hegedus B."/>
            <person name="Baldrian P."/>
            <person name="Stursova M."/>
            <person name="Weitz H."/>
            <person name="Taylor A."/>
            <person name="Grigoriev I.V."/>
            <person name="Nagy L.G."/>
            <person name="Martin F."/>
            <person name="Kauserud H."/>
        </authorList>
    </citation>
    <scope>NUCLEOTIDE SEQUENCE</scope>
    <source>
        <strain evidence="1">CBHHK182m</strain>
    </source>
</reference>
<keyword evidence="2" id="KW-1185">Reference proteome</keyword>
<gene>
    <name evidence="1" type="ORF">B0H16DRAFT_1507669</name>
</gene>
<accession>A0AAD7NUI0</accession>
<evidence type="ECO:0000313" key="2">
    <source>
        <dbReference type="Proteomes" id="UP001215598"/>
    </source>
</evidence>
<name>A0AAD7NUI0_9AGAR</name>
<dbReference type="EMBL" id="JARKIB010000010">
    <property type="protein sequence ID" value="KAJ7775510.1"/>
    <property type="molecule type" value="Genomic_DNA"/>
</dbReference>
<sequence length="430" mass="48199">MILNSPREFSRTASYLSDDLVESHGGNIFAEAHHFTVVGGIFTNVTNNYNTIPSVPPDFRIIPMGDIDLRAELHQQLRFNAGSRVVDRLPQRGWFRRVYSAKVEGRTSPMTAAIYEGDGAEKDWRQDIDRYMAVRHPNIMQLYGGASTGRIHATLFHGGLYGLANQIVTQFSFEILFRTKTSWICIGIHTFSPLTSMPMLYVSYRSFADRDFSFDSDSVSGTVLRLELWALNPDAWPSQANYIFHRLGVASHHEDYALLDGVRFSITIPPIFEHSPTGYLFVSPGAAFQCRPALLGWPDLPAYWSFDSSGLDPLSTADAERLGFSRIHLSSEVYVRSWDASVYTALRKFHTAKGFDPTSQDIARHLGPQPPLYKLPSELNRAFIHDNLTDDEGSEGQPGAENGEFVWYAHQPGSLADTRSVPARGPRSFV</sequence>
<dbReference type="AlphaFoldDB" id="A0AAD7NUI0"/>